<proteinExistence type="inferred from homology"/>
<dbReference type="GO" id="GO:0050661">
    <property type="term" value="F:NADP binding"/>
    <property type="evidence" value="ECO:0007669"/>
    <property type="project" value="InterPro"/>
</dbReference>
<dbReference type="GO" id="GO:0050660">
    <property type="term" value="F:flavin adenine dinucleotide binding"/>
    <property type="evidence" value="ECO:0007669"/>
    <property type="project" value="InterPro"/>
</dbReference>
<dbReference type="AlphaFoldDB" id="A0AAD6IR41"/>
<gene>
    <name evidence="7" type="ORF">N7460_001162</name>
</gene>
<comment type="caution">
    <text evidence="7">The sequence shown here is derived from an EMBL/GenBank/DDBJ whole genome shotgun (WGS) entry which is preliminary data.</text>
</comment>
<evidence type="ECO:0000256" key="5">
    <source>
        <dbReference type="ARBA" id="ARBA00023002"/>
    </source>
</evidence>
<dbReference type="Gene3D" id="3.50.50.60">
    <property type="entry name" value="FAD/NAD(P)-binding domain"/>
    <property type="match status" value="2"/>
</dbReference>
<keyword evidence="6" id="KW-0812">Transmembrane</keyword>
<evidence type="ECO:0000256" key="2">
    <source>
        <dbReference type="ARBA" id="ARBA00010139"/>
    </source>
</evidence>
<evidence type="ECO:0000256" key="1">
    <source>
        <dbReference type="ARBA" id="ARBA00001974"/>
    </source>
</evidence>
<sequence>MNDVAKQFNVTEHFIGNTEWLGASWQDDEACWSVRLKETSKTGRTFTHQCKILISAVGGLSNPNECTIPGIDNFKGEIVHTAKWDPDISCAQKNVIVIGNGSSATQVIPEIAKEAKTIIQFIRTPQYYMPSQNAAVSPFWKAIFRKIPGSLRLFRTLIFLYLESSILLFDLTWLGAKMRKGATTKAQRYVTDHAPSKTITPDPNRIVWWLPSKLIFLSLIGKYWPLLFPNYEFGCKRRVFDNDGYLACLHKSNVHLTSDTVVSLLEQSILTKSGEIHPADVIILATGFSPTQHDVDLRGRNGYVDLVIRAIKPVLWNNASTVEVKQTSEGRFNNELRTALRTTILTDMCRSVRNPPPDLVP</sequence>
<dbReference type="SUPFAM" id="SSF51905">
    <property type="entry name" value="FAD/NAD(P)-binding domain"/>
    <property type="match status" value="1"/>
</dbReference>
<dbReference type="EMBL" id="JAQJZL010000001">
    <property type="protein sequence ID" value="KAJ6057888.1"/>
    <property type="molecule type" value="Genomic_DNA"/>
</dbReference>
<evidence type="ECO:0000256" key="4">
    <source>
        <dbReference type="ARBA" id="ARBA00022827"/>
    </source>
</evidence>
<dbReference type="InterPro" id="IPR020946">
    <property type="entry name" value="Flavin_mOase-like"/>
</dbReference>
<feature type="transmembrane region" description="Helical" evidence="6">
    <location>
        <begin position="206"/>
        <end position="228"/>
    </location>
</feature>
<feature type="transmembrane region" description="Helical" evidence="6">
    <location>
        <begin position="153"/>
        <end position="176"/>
    </location>
</feature>
<keyword evidence="3" id="KW-0285">Flavoprotein</keyword>
<dbReference type="PANTHER" id="PTHR42877">
    <property type="entry name" value="L-ORNITHINE N(5)-MONOOXYGENASE-RELATED"/>
    <property type="match status" value="1"/>
</dbReference>
<dbReference type="Proteomes" id="UP001219568">
    <property type="component" value="Unassembled WGS sequence"/>
</dbReference>
<comment type="cofactor">
    <cofactor evidence="1">
        <name>FAD</name>
        <dbReference type="ChEBI" id="CHEBI:57692"/>
    </cofactor>
</comment>
<evidence type="ECO:0000313" key="7">
    <source>
        <dbReference type="EMBL" id="KAJ6057888.1"/>
    </source>
</evidence>
<keyword evidence="4" id="KW-0274">FAD</keyword>
<accession>A0AAD6IR41</accession>
<dbReference type="PANTHER" id="PTHR42877:SF5">
    <property type="entry name" value="L-ORNITHINE N(5)-MONOOXYGENASE-RELATED"/>
    <property type="match status" value="1"/>
</dbReference>
<dbReference type="InterPro" id="IPR036188">
    <property type="entry name" value="FAD/NAD-bd_sf"/>
</dbReference>
<keyword evidence="5" id="KW-0560">Oxidoreductase</keyword>
<organism evidence="7 8">
    <name type="scientific">Penicillium canescens</name>
    <dbReference type="NCBI Taxonomy" id="5083"/>
    <lineage>
        <taxon>Eukaryota</taxon>
        <taxon>Fungi</taxon>
        <taxon>Dikarya</taxon>
        <taxon>Ascomycota</taxon>
        <taxon>Pezizomycotina</taxon>
        <taxon>Eurotiomycetes</taxon>
        <taxon>Eurotiomycetidae</taxon>
        <taxon>Eurotiales</taxon>
        <taxon>Aspergillaceae</taxon>
        <taxon>Penicillium</taxon>
    </lineage>
</organism>
<evidence type="ECO:0000256" key="6">
    <source>
        <dbReference type="SAM" id="Phobius"/>
    </source>
</evidence>
<dbReference type="Pfam" id="PF00743">
    <property type="entry name" value="FMO-like"/>
    <property type="match status" value="1"/>
</dbReference>
<dbReference type="InterPro" id="IPR051209">
    <property type="entry name" value="FAD-bind_Monooxygenase_sf"/>
</dbReference>
<dbReference type="GO" id="GO:0004499">
    <property type="term" value="F:N,N-dimethylaniline monooxygenase activity"/>
    <property type="evidence" value="ECO:0007669"/>
    <property type="project" value="InterPro"/>
</dbReference>
<comment type="similarity">
    <text evidence="2">Belongs to the FAD-binding monooxygenase family.</text>
</comment>
<protein>
    <submittedName>
        <fullName evidence="7">FAD/NAD(P)-binding domain-containing protein</fullName>
    </submittedName>
</protein>
<evidence type="ECO:0000313" key="8">
    <source>
        <dbReference type="Proteomes" id="UP001219568"/>
    </source>
</evidence>
<reference evidence="7" key="1">
    <citation type="journal article" date="2023" name="IMA Fungus">
        <title>Comparative genomic study of the Penicillium genus elucidates a diverse pangenome and 15 lateral gene transfer events.</title>
        <authorList>
            <person name="Petersen C."/>
            <person name="Sorensen T."/>
            <person name="Nielsen M.R."/>
            <person name="Sondergaard T.E."/>
            <person name="Sorensen J.L."/>
            <person name="Fitzpatrick D.A."/>
            <person name="Frisvad J.C."/>
            <person name="Nielsen K.L."/>
        </authorList>
    </citation>
    <scope>NUCLEOTIDE SEQUENCE</scope>
    <source>
        <strain evidence="7">IBT 15450</strain>
    </source>
</reference>
<keyword evidence="8" id="KW-1185">Reference proteome</keyword>
<name>A0AAD6IR41_PENCN</name>
<keyword evidence="6" id="KW-0472">Membrane</keyword>
<keyword evidence="6" id="KW-1133">Transmembrane helix</keyword>
<evidence type="ECO:0000256" key="3">
    <source>
        <dbReference type="ARBA" id="ARBA00022630"/>
    </source>
</evidence>
<reference evidence="7" key="2">
    <citation type="submission" date="2023-01" db="EMBL/GenBank/DDBJ databases">
        <authorList>
            <person name="Petersen C."/>
        </authorList>
    </citation>
    <scope>NUCLEOTIDE SEQUENCE</scope>
    <source>
        <strain evidence="7">IBT 15450</strain>
    </source>
</reference>